<feature type="compositionally biased region" description="Polar residues" evidence="1">
    <location>
        <begin position="1"/>
        <end position="11"/>
    </location>
</feature>
<feature type="region of interest" description="Disordered" evidence="1">
    <location>
        <begin position="1"/>
        <end position="21"/>
    </location>
</feature>
<evidence type="ECO:0000313" key="2">
    <source>
        <dbReference type="EMBL" id="KAF7994027.1"/>
    </source>
</evidence>
<dbReference type="Pfam" id="PF16037">
    <property type="entry name" value="DUF4790"/>
    <property type="match status" value="1"/>
</dbReference>
<accession>A0A834XYI0</accession>
<dbReference type="InterPro" id="IPR032004">
    <property type="entry name" value="DUF4790"/>
</dbReference>
<dbReference type="Proteomes" id="UP000639338">
    <property type="component" value="Unassembled WGS sequence"/>
</dbReference>
<keyword evidence="3" id="KW-1185">Reference proteome</keyword>
<proteinExistence type="predicted"/>
<dbReference type="AlphaFoldDB" id="A0A834XYI0"/>
<reference evidence="2 3" key="1">
    <citation type="submission" date="2020-08" db="EMBL/GenBank/DDBJ databases">
        <title>Aphidius gifuensis genome sequencing and assembly.</title>
        <authorList>
            <person name="Du Z."/>
        </authorList>
    </citation>
    <scope>NUCLEOTIDE SEQUENCE [LARGE SCALE GENOMIC DNA]</scope>
    <source>
        <strain evidence="2">YNYX2018</strain>
        <tissue evidence="2">Adults</tissue>
    </source>
</reference>
<sequence>MSKSKLNSKTNVLIEKSSSRHSNLKTDENNIKIFNTEKQPVVVKYKNKKKIKYPELYAYDVSTHPSYTGLKNLPYHVVCRQRLQQVKLKIKNQLDKEIKHMAMMQSYALGGVRLDRMLTVGFSPKSTKIPDFATKKQRQRINALLNEK</sequence>
<evidence type="ECO:0000313" key="3">
    <source>
        <dbReference type="Proteomes" id="UP000639338"/>
    </source>
</evidence>
<protein>
    <submittedName>
        <fullName evidence="2">Uncharacterized protein</fullName>
    </submittedName>
</protein>
<gene>
    <name evidence="2" type="ORF">HCN44_011296</name>
</gene>
<organism evidence="2 3">
    <name type="scientific">Aphidius gifuensis</name>
    <name type="common">Parasitoid wasp</name>
    <dbReference type="NCBI Taxonomy" id="684658"/>
    <lineage>
        <taxon>Eukaryota</taxon>
        <taxon>Metazoa</taxon>
        <taxon>Ecdysozoa</taxon>
        <taxon>Arthropoda</taxon>
        <taxon>Hexapoda</taxon>
        <taxon>Insecta</taxon>
        <taxon>Pterygota</taxon>
        <taxon>Neoptera</taxon>
        <taxon>Endopterygota</taxon>
        <taxon>Hymenoptera</taxon>
        <taxon>Apocrita</taxon>
        <taxon>Ichneumonoidea</taxon>
        <taxon>Braconidae</taxon>
        <taxon>Aphidiinae</taxon>
        <taxon>Aphidius</taxon>
    </lineage>
</organism>
<comment type="caution">
    <text evidence="2">The sequence shown here is derived from an EMBL/GenBank/DDBJ whole genome shotgun (WGS) entry which is preliminary data.</text>
</comment>
<dbReference type="EMBL" id="JACMRX010000003">
    <property type="protein sequence ID" value="KAF7994027.1"/>
    <property type="molecule type" value="Genomic_DNA"/>
</dbReference>
<evidence type="ECO:0000256" key="1">
    <source>
        <dbReference type="SAM" id="MobiDB-lite"/>
    </source>
</evidence>
<name>A0A834XYI0_APHGI</name>
<dbReference type="OrthoDB" id="7675754at2759"/>